<dbReference type="Gene3D" id="1.25.40.10">
    <property type="entry name" value="Tetratricopeptide repeat domain"/>
    <property type="match status" value="1"/>
</dbReference>
<dbReference type="Pfam" id="PF00400">
    <property type="entry name" value="WD40"/>
    <property type="match status" value="14"/>
</dbReference>
<dbReference type="Proteomes" id="UP000003835">
    <property type="component" value="Unassembled WGS sequence"/>
</dbReference>
<feature type="repeat" description="WD" evidence="3">
    <location>
        <begin position="1156"/>
        <end position="1188"/>
    </location>
</feature>
<feature type="repeat" description="WD" evidence="3">
    <location>
        <begin position="1378"/>
        <end position="1409"/>
    </location>
</feature>
<dbReference type="Pfam" id="PF20703">
    <property type="entry name" value="nSTAND1"/>
    <property type="match status" value="1"/>
</dbReference>
<keyword evidence="8" id="KW-1185">Reference proteome</keyword>
<feature type="repeat" description="WD" evidence="3">
    <location>
        <begin position="1203"/>
        <end position="1244"/>
    </location>
</feature>
<keyword evidence="1 3" id="KW-0853">WD repeat</keyword>
<dbReference type="HOGENOM" id="CLU_002352_2_0_3"/>
<dbReference type="PROSITE" id="PS50294">
    <property type="entry name" value="WD_REPEATS_REGION"/>
    <property type="match status" value="13"/>
</dbReference>
<feature type="region of interest" description="Disordered" evidence="5">
    <location>
        <begin position="1645"/>
        <end position="1673"/>
    </location>
</feature>
<feature type="compositionally biased region" description="Polar residues" evidence="5">
    <location>
        <begin position="1645"/>
        <end position="1658"/>
    </location>
</feature>
<dbReference type="RefSeq" id="WP_006100694.1">
    <property type="nucleotide sequence ID" value="NZ_DS989847.1"/>
</dbReference>
<dbReference type="EMBL" id="DS989847">
    <property type="protein sequence ID" value="EDX76206.1"/>
    <property type="molecule type" value="Genomic_DNA"/>
</dbReference>
<feature type="coiled-coil region" evidence="4">
    <location>
        <begin position="933"/>
        <end position="965"/>
    </location>
</feature>
<dbReference type="InterPro" id="IPR001680">
    <property type="entry name" value="WD40_rpt"/>
</dbReference>
<dbReference type="SUPFAM" id="SSF52540">
    <property type="entry name" value="P-loop containing nucleoside triphosphate hydrolases"/>
    <property type="match status" value="1"/>
</dbReference>
<feature type="repeat" description="WD" evidence="3">
    <location>
        <begin position="1542"/>
        <end position="1574"/>
    </location>
</feature>
<dbReference type="SMART" id="SM00320">
    <property type="entry name" value="WD40"/>
    <property type="match status" value="14"/>
</dbReference>
<dbReference type="InterPro" id="IPR027417">
    <property type="entry name" value="P-loop_NTPase"/>
</dbReference>
<organism evidence="7 8">
    <name type="scientific">Coleofasciculus chthonoplastes PCC 7420</name>
    <dbReference type="NCBI Taxonomy" id="118168"/>
    <lineage>
        <taxon>Bacteria</taxon>
        <taxon>Bacillati</taxon>
        <taxon>Cyanobacteriota</taxon>
        <taxon>Cyanophyceae</taxon>
        <taxon>Coleofasciculales</taxon>
        <taxon>Coleofasciculaceae</taxon>
        <taxon>Coleofasciculus</taxon>
    </lineage>
</organism>
<dbReference type="PROSITE" id="PS50082">
    <property type="entry name" value="WD_REPEATS_2"/>
    <property type="match status" value="14"/>
</dbReference>
<feature type="repeat" description="WD" evidence="3">
    <location>
        <begin position="1583"/>
        <end position="1624"/>
    </location>
</feature>
<dbReference type="STRING" id="118168.MC7420_5640"/>
<dbReference type="SMART" id="SM00028">
    <property type="entry name" value="TPR"/>
    <property type="match status" value="5"/>
</dbReference>
<dbReference type="InterPro" id="IPR015943">
    <property type="entry name" value="WD40/YVTN_repeat-like_dom_sf"/>
</dbReference>
<evidence type="ECO:0000259" key="6">
    <source>
        <dbReference type="Pfam" id="PF20703"/>
    </source>
</evidence>
<dbReference type="PANTHER" id="PTHR44129">
    <property type="entry name" value="WD REPEAT-CONTAINING PROTEIN POP1"/>
    <property type="match status" value="1"/>
</dbReference>
<dbReference type="SUPFAM" id="SSF48452">
    <property type="entry name" value="TPR-like"/>
    <property type="match status" value="1"/>
</dbReference>
<dbReference type="eggNOG" id="COG2319">
    <property type="taxonomic scope" value="Bacteria"/>
</dbReference>
<reference evidence="7 8" key="1">
    <citation type="submission" date="2008-07" db="EMBL/GenBank/DDBJ databases">
        <authorList>
            <person name="Tandeau de Marsac N."/>
            <person name="Ferriera S."/>
            <person name="Johnson J."/>
            <person name="Kravitz S."/>
            <person name="Beeson K."/>
            <person name="Sutton G."/>
            <person name="Rogers Y.-H."/>
            <person name="Friedman R."/>
            <person name="Frazier M."/>
            <person name="Venter J.C."/>
        </authorList>
    </citation>
    <scope>NUCLEOTIDE SEQUENCE [LARGE SCALE GENOMIC DNA]</scope>
    <source>
        <strain evidence="7 8">PCC 7420</strain>
    </source>
</reference>
<dbReference type="SUPFAM" id="SSF50978">
    <property type="entry name" value="WD40 repeat-like"/>
    <property type="match status" value="2"/>
</dbReference>
<accession>B4VP88</accession>
<dbReference type="OrthoDB" id="433942at2"/>
<evidence type="ECO:0000256" key="4">
    <source>
        <dbReference type="SAM" id="Coils"/>
    </source>
</evidence>
<feature type="repeat" description="WD" evidence="3">
    <location>
        <begin position="1327"/>
        <end position="1359"/>
    </location>
</feature>
<keyword evidence="4" id="KW-0175">Coiled coil</keyword>
<dbReference type="Gene3D" id="3.40.50.300">
    <property type="entry name" value="P-loop containing nucleotide triphosphate hydrolases"/>
    <property type="match status" value="1"/>
</dbReference>
<dbReference type="eggNOG" id="COG1672">
    <property type="taxonomic scope" value="Bacteria"/>
</dbReference>
<feature type="repeat" description="WD" evidence="3">
    <location>
        <begin position="1460"/>
        <end position="1492"/>
    </location>
</feature>
<evidence type="ECO:0000256" key="1">
    <source>
        <dbReference type="ARBA" id="ARBA00022574"/>
    </source>
</evidence>
<keyword evidence="2" id="KW-0677">Repeat</keyword>
<dbReference type="SUPFAM" id="SSF82171">
    <property type="entry name" value="DPP6 N-terminal domain-like"/>
    <property type="match status" value="1"/>
</dbReference>
<dbReference type="InterPro" id="IPR019734">
    <property type="entry name" value="TPR_rpt"/>
</dbReference>
<feature type="repeat" description="WD" evidence="3">
    <location>
        <begin position="1023"/>
        <end position="1059"/>
    </location>
</feature>
<dbReference type="InterPro" id="IPR020472">
    <property type="entry name" value="WD40_PAC1"/>
</dbReference>
<evidence type="ECO:0000256" key="2">
    <source>
        <dbReference type="ARBA" id="ARBA00022737"/>
    </source>
</evidence>
<dbReference type="CDD" id="cd00200">
    <property type="entry name" value="WD40"/>
    <property type="match status" value="2"/>
</dbReference>
<gene>
    <name evidence="7" type="ORF">MC7420_5640</name>
</gene>
<feature type="repeat" description="WD" evidence="3">
    <location>
        <begin position="1068"/>
        <end position="1100"/>
    </location>
</feature>
<evidence type="ECO:0000313" key="8">
    <source>
        <dbReference type="Proteomes" id="UP000003835"/>
    </source>
</evidence>
<protein>
    <submittedName>
        <fullName evidence="7">Tetratricopeptide repeat domain protein</fullName>
    </submittedName>
</protein>
<dbReference type="Gene3D" id="2.130.10.10">
    <property type="entry name" value="YVTN repeat-like/Quinoprotein amine dehydrogenase"/>
    <property type="match status" value="6"/>
</dbReference>
<feature type="repeat" description="WD" evidence="3">
    <location>
        <begin position="1418"/>
        <end position="1449"/>
    </location>
</feature>
<dbReference type="InterPro" id="IPR019775">
    <property type="entry name" value="WD40_repeat_CS"/>
</dbReference>
<feature type="repeat" description="WD" evidence="3">
    <location>
        <begin position="1286"/>
        <end position="1318"/>
    </location>
</feature>
<dbReference type="PROSITE" id="PS00678">
    <property type="entry name" value="WD_REPEATS_1"/>
    <property type="match status" value="2"/>
</dbReference>
<feature type="repeat" description="WD" evidence="3">
    <location>
        <begin position="1244"/>
        <end position="1285"/>
    </location>
</feature>
<evidence type="ECO:0000313" key="7">
    <source>
        <dbReference type="EMBL" id="EDX76206.1"/>
    </source>
</evidence>
<proteinExistence type="predicted"/>
<feature type="repeat" description="WD" evidence="3">
    <location>
        <begin position="1501"/>
        <end position="1535"/>
    </location>
</feature>
<name>B4VP88_9CYAN</name>
<dbReference type="InterPro" id="IPR050349">
    <property type="entry name" value="WD_LIS1/nudF_dynein_reg"/>
</dbReference>
<feature type="repeat" description="WD" evidence="3">
    <location>
        <begin position="1115"/>
        <end position="1149"/>
    </location>
</feature>
<dbReference type="InterPro" id="IPR049052">
    <property type="entry name" value="nSTAND1"/>
</dbReference>
<dbReference type="InterPro" id="IPR036322">
    <property type="entry name" value="WD40_repeat_dom_sf"/>
</dbReference>
<feature type="domain" description="Novel STAND NTPase 1" evidence="6">
    <location>
        <begin position="528"/>
        <end position="884"/>
    </location>
</feature>
<sequence>MSQSWQSNNQKSLQELAWAIEMSEGQFSLILAHCNYLSLRSRSVQQLHEICAVPIRELVLHPSNQLLYSTIQQEVATQIPSALMVLGLESVNNLDYLLTSMNQVREEFRKNCPFPLVIWVNDEIVRKLIRLVPDIESWAKRTVLTYPPETLIHELHQNTNTLFTKVFDLGISPFLANDAILGRNVSGEIQAALQELKNQGRDIPETLQASLDFVWGREAYDQDKIDLALAHYQHSLAFWQQVKHFLLRCSLVATKKLFWTLLLVYYIKSETSVAGESPSPEPTLREKEGSLLFHIGLCYCRKAELDKAESCHHWHKALFYFQQCIDGFEQVGRLDLVAKFIGQLGEVWRRLENWDELYKLAQKAQRLHKNHGNPGSLAQNYGFFAEVALYQNQGNKAKAFVKKALQLSDATTEKQHHSWYLLLLARSQKQLGQVQEAIKTLETAKKAEPEHNPLLYIRILNELQNLYYQQHRYLEAFDVKQCRRSIEQQFNFRAFIGAGRLQSRRQATFSLTQSEHRETVAREILASGRENDIKGLIARIGSTQHKLTVIYGQSGVGKSSLVNAGLLPTLRYQNIGTDTRDILAVPLRVYTDWVNDLGKSLFKALEKRGITLSAIPDSAATLIEQLTQNEHHNLLTVLIFDQFEEFFFICSESEQKEQIFEFFGKCLNIPGVKVVLSMRKDYLHDLLIGNHLPHLDAIQNDILSKNILYPLGNFSRKDAKNLIQRLTDGSQFPLEPALINEVVKDLASRSKEVRPIELQVVCAQLQTEGITTLVEYRERGPKDKLVQRYLGEVIKDCGAENQRTAELVLYLLTHGKKPRPIKSRADLEAQLKALAADLAIKPDQLKAGTSQQLSLVLDILVKSGLVFKITDSYGIRYQIVHDYLTYFIRNPRERNLLDEIKSQFSQKQLIYVQKQKNFAAVAVCFILVISTVLSQHQRQEAESQRQKAESQRQEAEKNQMLARIKTSEALSASGKKFESLIEVINAGIQLKQKRTLHSNNKIREQVVAALKQSIYWIKESNRLEGHKSLVWDVSVLKNEDSKPTTIASASYDGTVRLWKPDGELIQEIKAHEDRVLSVNFSPNGQIMATASFDKKVKLWKANGQGGFEDFSYQTIEGHNEGVYDVSFSPDGKIIATASRDKTVKLWDLEGDLLKTLTGHDKSVNSVAFSPDGKMIATASRDNTVKLWQRNDEGTFEILPDKTLQEHSDIVWAVSFSPDGETIATASRDKTVKLWSLDDGSIKTINGHKDSVLSMSFSPNGKVIATASQDNTVKVWNVENGQLQTTLTGHSNGVYDVNFLSENRLVSASADHSLKVWQLGKRSFKKNLNGHEDIVWDVSFSFNGERIASASADGTVKLWEKDSSTNGSHTPDYRLLKTLQGHNKEVLDVSLSQDGQLIATASYDTTVQLWTGNGRRLWILKHPDQVFDVSISPDGETIATASRDNIVRLWRFDGEWQQTPLTDHRDWVRDVTFSPDGKIIASASDDTTVKLWKPDGRLIGTLEGHKSWVRSVAFSPDGQIIATASEDNTAKLWTIQGKYITTLAGHRDQVRSVAFSPDGKTIATASDDKTVKLWNRDGSLQRTLPRHRDGIRGVSFSPDGQTLALASASNTVILWDLQEIHKLDELDELLTYGCKWLEDYIKTKQNTKPSDADSATNPELPQCEGIGTQFSPKN</sequence>
<evidence type="ECO:0000256" key="3">
    <source>
        <dbReference type="PROSITE-ProRule" id="PRU00221"/>
    </source>
</evidence>
<dbReference type="PRINTS" id="PR00320">
    <property type="entry name" value="GPROTEINBRPT"/>
</dbReference>
<evidence type="ECO:0000256" key="5">
    <source>
        <dbReference type="SAM" id="MobiDB-lite"/>
    </source>
</evidence>
<dbReference type="InterPro" id="IPR011990">
    <property type="entry name" value="TPR-like_helical_dom_sf"/>
</dbReference>